<reference evidence="3 4" key="1">
    <citation type="submission" date="2016-10" db="EMBL/GenBank/DDBJ databases">
        <authorList>
            <person name="de Groot N.N."/>
        </authorList>
    </citation>
    <scope>NUCLEOTIDE SEQUENCE [LARGE SCALE GENOMIC DNA]</scope>
    <source>
        <strain evidence="3 4">DSM 18979</strain>
    </source>
</reference>
<gene>
    <name evidence="3" type="ORF">SAMN05660297_02387</name>
</gene>
<dbReference type="AlphaFoldDB" id="A0A1I0EE51"/>
<dbReference type="InterPro" id="IPR024654">
    <property type="entry name" value="Calcineurin-like_PHP_lpxH"/>
</dbReference>
<evidence type="ECO:0000313" key="3">
    <source>
        <dbReference type="EMBL" id="SET42827.1"/>
    </source>
</evidence>
<sequence length="247" mass="28028">MKIKLAVVSDIHGNRWALESVLKDIKSRGISNIINLGDSIYGPLDPAGTAEMLIKENIISISGNQDRNIIESLNKIDMHPTMNYVINSINSQTIEWLKSLNRTHILFDKFFSCHGKPKEDNQYLIESITEQGYFIKSPKELTDELYDISQEIILCGHSHIARIVHLENNKTVINPGSVGLPAYEDEFPYYHIMESGSPHARYCIISKEDLEFKIENIALAYDWNTAAECAARNNRNDWEKSMLTGGV</sequence>
<dbReference type="STRING" id="426128.SAMN05660297_02387"/>
<dbReference type="PANTHER" id="PTHR42850:SF2">
    <property type="entry name" value="BLL5683 PROTEIN"/>
    <property type="match status" value="1"/>
</dbReference>
<dbReference type="InterPro" id="IPR050126">
    <property type="entry name" value="Ap4A_hydrolase"/>
</dbReference>
<dbReference type="OrthoDB" id="9800565at2"/>
<dbReference type="SUPFAM" id="SSF56300">
    <property type="entry name" value="Metallo-dependent phosphatases"/>
    <property type="match status" value="1"/>
</dbReference>
<dbReference type="GO" id="GO:0016791">
    <property type="term" value="F:phosphatase activity"/>
    <property type="evidence" value="ECO:0007669"/>
    <property type="project" value="TreeGrafter"/>
</dbReference>
<feature type="domain" description="Calcineurin-like phosphoesterase" evidence="2">
    <location>
        <begin position="4"/>
        <end position="192"/>
    </location>
</feature>
<dbReference type="Proteomes" id="UP000199568">
    <property type="component" value="Unassembled WGS sequence"/>
</dbReference>
<dbReference type="Gene3D" id="3.60.21.10">
    <property type="match status" value="1"/>
</dbReference>
<evidence type="ECO:0000256" key="1">
    <source>
        <dbReference type="ARBA" id="ARBA00008950"/>
    </source>
</evidence>
<keyword evidence="4" id="KW-1185">Reference proteome</keyword>
<dbReference type="Pfam" id="PF12850">
    <property type="entry name" value="Metallophos_2"/>
    <property type="match status" value="1"/>
</dbReference>
<proteinExistence type="inferred from homology"/>
<dbReference type="PANTHER" id="PTHR42850">
    <property type="entry name" value="METALLOPHOSPHOESTERASE"/>
    <property type="match status" value="1"/>
</dbReference>
<dbReference type="GO" id="GO:0005737">
    <property type="term" value="C:cytoplasm"/>
    <property type="evidence" value="ECO:0007669"/>
    <property type="project" value="TreeGrafter"/>
</dbReference>
<dbReference type="EMBL" id="FOHU01000010">
    <property type="protein sequence ID" value="SET42827.1"/>
    <property type="molecule type" value="Genomic_DNA"/>
</dbReference>
<dbReference type="InterPro" id="IPR011152">
    <property type="entry name" value="Pesterase_MJ0912"/>
</dbReference>
<comment type="similarity">
    <text evidence="1">Belongs to the metallophosphoesterase superfamily. YfcE family.</text>
</comment>
<dbReference type="RefSeq" id="WP_090444194.1">
    <property type="nucleotide sequence ID" value="NZ_FOHU01000010.1"/>
</dbReference>
<evidence type="ECO:0000313" key="4">
    <source>
        <dbReference type="Proteomes" id="UP000199568"/>
    </source>
</evidence>
<accession>A0A1I0EE51</accession>
<name>A0A1I0EE51_9FIRM</name>
<protein>
    <submittedName>
        <fullName evidence="3">Phosphoesterase, MJ0936 family</fullName>
    </submittedName>
</protein>
<evidence type="ECO:0000259" key="2">
    <source>
        <dbReference type="Pfam" id="PF12850"/>
    </source>
</evidence>
<dbReference type="InterPro" id="IPR029052">
    <property type="entry name" value="Metallo-depent_PP-like"/>
</dbReference>
<dbReference type="PIRSF" id="PIRSF000883">
    <property type="entry name" value="Pesterase_MJ0912"/>
    <property type="match status" value="1"/>
</dbReference>
<organism evidence="3 4">
    <name type="scientific">Natronincola peptidivorans</name>
    <dbReference type="NCBI Taxonomy" id="426128"/>
    <lineage>
        <taxon>Bacteria</taxon>
        <taxon>Bacillati</taxon>
        <taxon>Bacillota</taxon>
        <taxon>Clostridia</taxon>
        <taxon>Peptostreptococcales</taxon>
        <taxon>Natronincolaceae</taxon>
        <taxon>Natronincola</taxon>
    </lineage>
</organism>